<dbReference type="EMBL" id="JAAIUV010000004">
    <property type="protein sequence ID" value="NEX78156.1"/>
    <property type="molecule type" value="Genomic_DNA"/>
</dbReference>
<dbReference type="GO" id="GO:0016887">
    <property type="term" value="F:ATP hydrolysis activity"/>
    <property type="evidence" value="ECO:0007669"/>
    <property type="project" value="InterPro"/>
</dbReference>
<dbReference type="AlphaFoldDB" id="A0A6B3TP34"/>
<dbReference type="Pfam" id="PF13558">
    <property type="entry name" value="SbcC_Walker_B"/>
    <property type="match status" value="1"/>
</dbReference>
<evidence type="ECO:0000256" key="4">
    <source>
        <dbReference type="SAM" id="Coils"/>
    </source>
</evidence>
<protein>
    <recommendedName>
        <fullName evidence="3">Nuclease SbcCD subunit C</fullName>
    </recommendedName>
</protein>
<evidence type="ECO:0000256" key="2">
    <source>
        <dbReference type="ARBA" id="ARBA00011322"/>
    </source>
</evidence>
<dbReference type="PANTHER" id="PTHR32114:SF2">
    <property type="entry name" value="ABC TRANSPORTER ABCH.3"/>
    <property type="match status" value="1"/>
</dbReference>
<feature type="coiled-coil region" evidence="4">
    <location>
        <begin position="350"/>
        <end position="507"/>
    </location>
</feature>
<dbReference type="InterPro" id="IPR027417">
    <property type="entry name" value="P-loop_NTPase"/>
</dbReference>
<proteinExistence type="inferred from homology"/>
<dbReference type="Gene3D" id="3.40.50.300">
    <property type="entry name" value="P-loop containing nucleotide triphosphate hydrolases"/>
    <property type="match status" value="2"/>
</dbReference>
<sequence>MRPLKLTMKAFGPYAKTETIDFTRLGNRTMFVISGKTGSGKTTIFDAISYAIYGKASGEDRNGPELRSQFASDDLLTEVSLEFSLKNKVYFITRSPQQLKKKEKGEGYTQIGAKAELYVLGPNGEKQLLASKIHDVEEKIKEIMLIDANQFRQILMIPQGEFRKLLIADSKDKEAILQRLFHTQLYKRIEERLKDEATELKKSVEDQVKARNEALRRIQAVTNEELKRYLEEESDNDALILPLLKEEITAMGEQLEQLNAQLKEKEKEQDRLKAQLFEAEEILKQLQKKEELKKRKTWLESQKDIFSVKEKQVQLAQKAALLAKQEELCHRLKGESDRLGSLVSSIQKEIELAKGQKNHYELLLKQEQEREEERQAALAEVNRLIHMKEDVYSFSALVKETANVEADLHEAKAKLLQSESNLEQLEQRFKHLQNQKEEIEKGQLIYVRNEQQLEKWQSELDRLEKYEILLSRYKNSKQNLEEITGRYENTVRNLNDAKALVNDLEQKWLHGQASILASKLQEGAPCPVCGSENHPLPAIEQSGKVPSEEDMKAAKAQVLKWEQEKSTDEAKLYQCQSAEKTDWEALEEKLQEIRAFKADFTESELPDLKMQIASERNTLLVGQKKLEVQIKQLDGIKTEIEKCEREIQVGQSKKQQLADQVTDLTVQFTEKRTNLSRMMNVIPENLRSEAEYEKALAQSKRKYETLIKQFEDVQKGLQNANEKLAAELARFTDAEKNYHEKQQELKAEREIFKNMLSEQGFENYSNYASSKLSESEIQTLENEIRTYREELRSVSDRLSEMTEQLANVKTPNIEEGKRKLAQLQEEMEALNQQWTTLFVKKRDNEEIYARIENLNASMKALEERYSLIGHLYEITRGQNHFRITFERYVLAAFLDDILHEANHRLRKMTSGRYQLIRKKDRAKGNAQSGLELLVFDQYTGQKRHVKTLSGGESFKASLSLALGLADVVQNYAGGVSLETMFIDEGFGTLDPESLEQAIEALMDIQSSGRLVGIISHVPELKERMDARLEVIAGQTGSRTEFVFTN</sequence>
<dbReference type="PANTHER" id="PTHR32114">
    <property type="entry name" value="ABC TRANSPORTER ABCH.3"/>
    <property type="match status" value="1"/>
</dbReference>
<keyword evidence="7" id="KW-1185">Reference proteome</keyword>
<dbReference type="SUPFAM" id="SSF52540">
    <property type="entry name" value="P-loop containing nucleoside triphosphate hydrolases"/>
    <property type="match status" value="2"/>
</dbReference>
<evidence type="ECO:0000259" key="5">
    <source>
        <dbReference type="Pfam" id="PF13476"/>
    </source>
</evidence>
<evidence type="ECO:0000256" key="3">
    <source>
        <dbReference type="ARBA" id="ARBA00013368"/>
    </source>
</evidence>
<evidence type="ECO:0000256" key="1">
    <source>
        <dbReference type="ARBA" id="ARBA00006930"/>
    </source>
</evidence>
<dbReference type="RefSeq" id="WP_163250662.1">
    <property type="nucleotide sequence ID" value="NZ_JAAIUV010000004.1"/>
</dbReference>
<evidence type="ECO:0000313" key="7">
    <source>
        <dbReference type="Proteomes" id="UP000481621"/>
    </source>
</evidence>
<dbReference type="CDD" id="cd03279">
    <property type="entry name" value="ABC_sbcCD"/>
    <property type="match status" value="1"/>
</dbReference>
<dbReference type="GO" id="GO:0006302">
    <property type="term" value="P:double-strand break repair"/>
    <property type="evidence" value="ECO:0007669"/>
    <property type="project" value="InterPro"/>
</dbReference>
<comment type="subunit">
    <text evidence="2">Heterodimer of SbcC and SbcD.</text>
</comment>
<name>A0A6B3TP34_9BACI</name>
<feature type="domain" description="Rad50/SbcC-type AAA" evidence="5">
    <location>
        <begin position="5"/>
        <end position="291"/>
    </location>
</feature>
<comment type="similarity">
    <text evidence="1">Belongs to the SMC family. SbcC subfamily.</text>
</comment>
<dbReference type="Pfam" id="PF13476">
    <property type="entry name" value="AAA_23"/>
    <property type="match status" value="1"/>
</dbReference>
<feature type="coiled-coil region" evidence="4">
    <location>
        <begin position="186"/>
        <end position="296"/>
    </location>
</feature>
<feature type="coiled-coil region" evidence="4">
    <location>
        <begin position="689"/>
        <end position="864"/>
    </location>
</feature>
<keyword evidence="4" id="KW-0175">Coiled coil</keyword>
<dbReference type="Proteomes" id="UP000481621">
    <property type="component" value="Unassembled WGS sequence"/>
</dbReference>
<reference evidence="6" key="1">
    <citation type="submission" date="2020-02" db="EMBL/GenBank/DDBJ databases">
        <title>Bacillus sedimentmangrovi sp. nov., isolated from sediment of the mangrove ecosystem.</title>
        <authorList>
            <person name="Liu G."/>
        </authorList>
    </citation>
    <scope>NUCLEOTIDE SEQUENCE [LARGE SCALE GENOMIC DNA]</scope>
    <source>
        <strain evidence="6">SgZ-7</strain>
    </source>
</reference>
<feature type="coiled-coil region" evidence="4">
    <location>
        <begin position="626"/>
        <end position="660"/>
    </location>
</feature>
<accession>A0A6B3TP34</accession>
<gene>
    <name evidence="6" type="ORF">G4Z05_04530</name>
</gene>
<comment type="caution">
    <text evidence="6">The sequence shown here is derived from an EMBL/GenBank/DDBJ whole genome shotgun (WGS) entry which is preliminary data.</text>
</comment>
<evidence type="ECO:0000313" key="6">
    <source>
        <dbReference type="EMBL" id="NEX78156.1"/>
    </source>
</evidence>
<organism evidence="6 7">
    <name type="scientific">Neobacillus thermocopriae</name>
    <dbReference type="NCBI Taxonomy" id="1215031"/>
    <lineage>
        <taxon>Bacteria</taxon>
        <taxon>Bacillati</taxon>
        <taxon>Bacillota</taxon>
        <taxon>Bacilli</taxon>
        <taxon>Bacillales</taxon>
        <taxon>Bacillaceae</taxon>
        <taxon>Neobacillus</taxon>
    </lineage>
</organism>
<dbReference type="InterPro" id="IPR038729">
    <property type="entry name" value="Rad50/SbcC_AAA"/>
</dbReference>